<gene>
    <name evidence="2" type="ORF">COCVIDRAFT_30586</name>
</gene>
<dbReference type="AlphaFoldDB" id="W7DW85"/>
<sequence>MSSLASDYKRQIFENKEIYYDGAACDSMWAKAATRKLWIKNFIEMKTFAKAKEQFDFWRRMQGTESSRTRKFAQPAYQVEFGEHTLKLYHGLDTPQQTMLLGMRTGNIAVKSNPVFRYHLKTTDMSCPHCGYIPHTIKHMLCACPALNRVRTHLTGAADHNNFDTFMNRDTGLATSWAIAYMAIPHFDSVKNKEKYQFPRKQKVRLSSNYRAPILRSTNRHRHARNPSIPSRSVDTSDTVSHWHLPNNIIPPV</sequence>
<dbReference type="RefSeq" id="XP_014551938.1">
    <property type="nucleotide sequence ID" value="XM_014696452.1"/>
</dbReference>
<accession>W7DW85</accession>
<keyword evidence="3" id="KW-1185">Reference proteome</keyword>
<protein>
    <submittedName>
        <fullName evidence="2">Uncharacterized protein</fullName>
    </submittedName>
</protein>
<proteinExistence type="predicted"/>
<name>W7DW85_BIPV3</name>
<dbReference type="EMBL" id="KI968813">
    <property type="protein sequence ID" value="EUN22363.1"/>
    <property type="molecule type" value="Genomic_DNA"/>
</dbReference>
<organism evidence="2 3">
    <name type="scientific">Bipolaris victoriae (strain FI3)</name>
    <name type="common">Victoria blight of oats agent</name>
    <name type="synonym">Cochliobolus victoriae</name>
    <dbReference type="NCBI Taxonomy" id="930091"/>
    <lineage>
        <taxon>Eukaryota</taxon>
        <taxon>Fungi</taxon>
        <taxon>Dikarya</taxon>
        <taxon>Ascomycota</taxon>
        <taxon>Pezizomycotina</taxon>
        <taxon>Dothideomycetes</taxon>
        <taxon>Pleosporomycetidae</taxon>
        <taxon>Pleosporales</taxon>
        <taxon>Pleosporineae</taxon>
        <taxon>Pleosporaceae</taxon>
        <taxon>Bipolaris</taxon>
    </lineage>
</organism>
<evidence type="ECO:0000256" key="1">
    <source>
        <dbReference type="SAM" id="MobiDB-lite"/>
    </source>
</evidence>
<dbReference type="Proteomes" id="UP000054337">
    <property type="component" value="Unassembled WGS sequence"/>
</dbReference>
<evidence type="ECO:0000313" key="3">
    <source>
        <dbReference type="Proteomes" id="UP000054337"/>
    </source>
</evidence>
<reference evidence="2 3" key="1">
    <citation type="journal article" date="2013" name="PLoS Genet.">
        <title>Comparative genome structure, secondary metabolite, and effector coding capacity across Cochliobolus pathogens.</title>
        <authorList>
            <person name="Condon B.J."/>
            <person name="Leng Y."/>
            <person name="Wu D."/>
            <person name="Bushley K.E."/>
            <person name="Ohm R.A."/>
            <person name="Otillar R."/>
            <person name="Martin J."/>
            <person name="Schackwitz W."/>
            <person name="Grimwood J."/>
            <person name="MohdZainudin N."/>
            <person name="Xue C."/>
            <person name="Wang R."/>
            <person name="Manning V.A."/>
            <person name="Dhillon B."/>
            <person name="Tu Z.J."/>
            <person name="Steffenson B.J."/>
            <person name="Salamov A."/>
            <person name="Sun H."/>
            <person name="Lowry S."/>
            <person name="LaButti K."/>
            <person name="Han J."/>
            <person name="Copeland A."/>
            <person name="Lindquist E."/>
            <person name="Barry K."/>
            <person name="Schmutz J."/>
            <person name="Baker S.E."/>
            <person name="Ciuffetti L.M."/>
            <person name="Grigoriev I.V."/>
            <person name="Zhong S."/>
            <person name="Turgeon B.G."/>
        </authorList>
    </citation>
    <scope>NUCLEOTIDE SEQUENCE [LARGE SCALE GENOMIC DNA]</scope>
    <source>
        <strain evidence="2 3">FI3</strain>
    </source>
</reference>
<dbReference type="GeneID" id="26254577"/>
<dbReference type="HOGENOM" id="CLU_1098334_0_0_1"/>
<feature type="region of interest" description="Disordered" evidence="1">
    <location>
        <begin position="215"/>
        <end position="241"/>
    </location>
</feature>
<evidence type="ECO:0000313" key="2">
    <source>
        <dbReference type="EMBL" id="EUN22363.1"/>
    </source>
</evidence>
<feature type="compositionally biased region" description="Polar residues" evidence="1">
    <location>
        <begin position="228"/>
        <end position="240"/>
    </location>
</feature>